<keyword evidence="5 6" id="KW-0472">Membrane</keyword>
<evidence type="ECO:0000259" key="7">
    <source>
        <dbReference type="Pfam" id="PF03772"/>
    </source>
</evidence>
<feature type="transmembrane region" description="Helical" evidence="6">
    <location>
        <begin position="359"/>
        <end position="379"/>
    </location>
</feature>
<comment type="subcellular location">
    <subcellularLocation>
        <location evidence="1">Cell membrane</location>
        <topology evidence="1">Multi-pass membrane protein</topology>
    </subcellularLocation>
</comment>
<dbReference type="InterPro" id="IPR025405">
    <property type="entry name" value="DUF4131"/>
</dbReference>
<sequence>MQRLQGLLEGEWSRLPLWLPVALGAGIIAYFAQRQEPGALWGMVSVPLLLGSLGLRGRPLPAWLLALAGMGFLGFGVAGWQASRMPAPLDLPRRAVVLEGRVEAVDTLPKGLRVTLGEVRLGPGEPPLARRIRIRLRPNDPLHPAPGESLRMRALVREPSAPPAPGGWDFQRDAFFSGLGGSGFALGPSERLGEAARPPVFAAARAWLQRRVLAALPGGPGAVAAALLTGGQSAIPAPDIQAMRDSGLAHLLSVSGLHIAIVMGLGFGILRFGVALVPALALRWDSKRIAAPGALLLGGAYMLLTGAQVPMQRSFAMAALVTFGILIGRRALSLRALALAAAAVMLAQPAALLGPSFQMSFAAVLVLIAGAEATGPLLARWRQGTEWWRRPALVLLGMVLTSLLAGLATLPYGLHHFGRLQLYGLAANMVAVPLTSMLVMPAGMLAVALMPFGLEAWPLTVMGWGVEGVLRVAHTVASWPGAALTAMPIPAWGLLLTSFGLLWLCLWQARWRLLGLPLAAAGVFSALTVTPPDILVSADARLIALRTPQGVVLQRASGASNFLRDNWLRGWGEEEADLLPASGEHEEAGLDCPGLDCRFQPRPDGPAAMLMRTPKPRRGEKAAPVQAARACGQAAVLVSAEPVRGRCPGTAVVDRFSVWRNGPHAVWLGHDGVRVVSDRDWRGARPWVPPPPRPAWEKDQ</sequence>
<dbReference type="Pfam" id="PF03772">
    <property type="entry name" value="Competence"/>
    <property type="match status" value="1"/>
</dbReference>
<dbReference type="EMBL" id="SNVJ01000001">
    <property type="protein sequence ID" value="MXP61836.1"/>
    <property type="molecule type" value="Genomic_DNA"/>
</dbReference>
<evidence type="ECO:0000256" key="5">
    <source>
        <dbReference type="ARBA" id="ARBA00023136"/>
    </source>
</evidence>
<feature type="transmembrane region" description="Helical" evidence="6">
    <location>
        <begin position="12"/>
        <end position="32"/>
    </location>
</feature>
<feature type="transmembrane region" description="Helical" evidence="6">
    <location>
        <begin position="62"/>
        <end position="82"/>
    </location>
</feature>
<dbReference type="PANTHER" id="PTHR30619:SF1">
    <property type="entry name" value="RECOMBINATION PROTEIN 2"/>
    <property type="match status" value="1"/>
</dbReference>
<feature type="transmembrane region" description="Helical" evidence="6">
    <location>
        <begin position="513"/>
        <end position="531"/>
    </location>
</feature>
<dbReference type="PANTHER" id="PTHR30619">
    <property type="entry name" value="DNA INTERNALIZATION/COMPETENCE PROTEIN COMEC/REC2"/>
    <property type="match status" value="1"/>
</dbReference>
<organism evidence="9 10">
    <name type="scientific">Teichococcus coralli</name>
    <dbReference type="NCBI Taxonomy" id="2545983"/>
    <lineage>
        <taxon>Bacteria</taxon>
        <taxon>Pseudomonadati</taxon>
        <taxon>Pseudomonadota</taxon>
        <taxon>Alphaproteobacteria</taxon>
        <taxon>Acetobacterales</taxon>
        <taxon>Roseomonadaceae</taxon>
        <taxon>Roseomonas</taxon>
    </lineage>
</organism>
<dbReference type="Pfam" id="PF13567">
    <property type="entry name" value="DUF4131"/>
    <property type="match status" value="1"/>
</dbReference>
<evidence type="ECO:0000256" key="2">
    <source>
        <dbReference type="ARBA" id="ARBA00022475"/>
    </source>
</evidence>
<feature type="transmembrane region" description="Helical" evidence="6">
    <location>
        <begin position="38"/>
        <end position="55"/>
    </location>
</feature>
<gene>
    <name evidence="9" type="ORF">E0493_00540</name>
</gene>
<evidence type="ECO:0000256" key="1">
    <source>
        <dbReference type="ARBA" id="ARBA00004651"/>
    </source>
</evidence>
<feature type="transmembrane region" description="Helical" evidence="6">
    <location>
        <begin position="420"/>
        <end position="439"/>
    </location>
</feature>
<keyword evidence="10" id="KW-1185">Reference proteome</keyword>
<protein>
    <submittedName>
        <fullName evidence="9">ComEC family competence protein</fullName>
    </submittedName>
</protein>
<evidence type="ECO:0000256" key="4">
    <source>
        <dbReference type="ARBA" id="ARBA00022989"/>
    </source>
</evidence>
<evidence type="ECO:0000256" key="3">
    <source>
        <dbReference type="ARBA" id="ARBA00022692"/>
    </source>
</evidence>
<evidence type="ECO:0000313" key="10">
    <source>
        <dbReference type="Proteomes" id="UP000460715"/>
    </source>
</evidence>
<dbReference type="GO" id="GO:0005886">
    <property type="term" value="C:plasma membrane"/>
    <property type="evidence" value="ECO:0007669"/>
    <property type="project" value="UniProtKB-SubCell"/>
</dbReference>
<keyword evidence="3 6" id="KW-0812">Transmembrane</keyword>
<name>A0A845B6V9_9PROT</name>
<feature type="domain" description="ComEC/Rec2-related protein" evidence="7">
    <location>
        <begin position="227"/>
        <end position="510"/>
    </location>
</feature>
<comment type="caution">
    <text evidence="9">The sequence shown here is derived from an EMBL/GenBank/DDBJ whole genome shotgun (WGS) entry which is preliminary data.</text>
</comment>
<feature type="transmembrane region" description="Helical" evidence="6">
    <location>
        <begin position="336"/>
        <end position="353"/>
    </location>
</feature>
<feature type="transmembrane region" description="Helical" evidence="6">
    <location>
        <begin position="257"/>
        <end position="282"/>
    </location>
</feature>
<dbReference type="Proteomes" id="UP000460715">
    <property type="component" value="Unassembled WGS sequence"/>
</dbReference>
<dbReference type="OrthoDB" id="9790149at2"/>
<dbReference type="InterPro" id="IPR052159">
    <property type="entry name" value="Competence_DNA_uptake"/>
</dbReference>
<evidence type="ECO:0000259" key="8">
    <source>
        <dbReference type="Pfam" id="PF13567"/>
    </source>
</evidence>
<evidence type="ECO:0000256" key="6">
    <source>
        <dbReference type="SAM" id="Phobius"/>
    </source>
</evidence>
<feature type="transmembrane region" description="Helical" evidence="6">
    <location>
        <begin position="486"/>
        <end position="506"/>
    </location>
</feature>
<reference evidence="9 10" key="1">
    <citation type="submission" date="2019-03" db="EMBL/GenBank/DDBJ databases">
        <title>Roseomonas sp. a novel Roseomonas species isolated from Sea whip Gorgonian.</title>
        <authorList>
            <person name="Li F."/>
            <person name="Pan X."/>
            <person name="Huang S."/>
            <person name="Li Z."/>
            <person name="Meng B."/>
        </authorList>
    </citation>
    <scope>NUCLEOTIDE SEQUENCE [LARGE SCALE GENOMIC DNA]</scope>
    <source>
        <strain evidence="9 10">M0104</strain>
    </source>
</reference>
<dbReference type="NCBIfam" id="TIGR00360">
    <property type="entry name" value="ComEC_N-term"/>
    <property type="match status" value="1"/>
</dbReference>
<feature type="transmembrane region" description="Helical" evidence="6">
    <location>
        <begin position="391"/>
        <end position="414"/>
    </location>
</feature>
<evidence type="ECO:0000313" key="9">
    <source>
        <dbReference type="EMBL" id="MXP61836.1"/>
    </source>
</evidence>
<dbReference type="InterPro" id="IPR004477">
    <property type="entry name" value="ComEC_N"/>
</dbReference>
<feature type="transmembrane region" description="Helical" evidence="6">
    <location>
        <begin position="289"/>
        <end position="307"/>
    </location>
</feature>
<feature type="transmembrane region" description="Helical" evidence="6">
    <location>
        <begin position="446"/>
        <end position="466"/>
    </location>
</feature>
<feature type="domain" description="DUF4131" evidence="8">
    <location>
        <begin position="15"/>
        <end position="188"/>
    </location>
</feature>
<keyword evidence="4 6" id="KW-1133">Transmembrane helix</keyword>
<proteinExistence type="predicted"/>
<dbReference type="AlphaFoldDB" id="A0A845B6V9"/>
<accession>A0A845B6V9</accession>
<keyword evidence="2" id="KW-1003">Cell membrane</keyword>